<keyword evidence="4" id="KW-1185">Reference proteome</keyword>
<feature type="signal peptide" evidence="1">
    <location>
        <begin position="1"/>
        <end position="25"/>
    </location>
</feature>
<gene>
    <name evidence="3" type="ORF">SAMN04488128_105348</name>
</gene>
<evidence type="ECO:0000313" key="4">
    <source>
        <dbReference type="Proteomes" id="UP000190367"/>
    </source>
</evidence>
<keyword evidence="1" id="KW-0732">Signal</keyword>
<sequence>MNYKKIRQAFAWALLSLLLFNDSYAQSPNDQPPVYVLVHGAWHGGWCWQQVSTILRGNGAIVYTPTLSGLGAHKNMLSPAINLETHIEDIVNLIEMEDLHNVILVGHSYAGPVIEGVADRIAGRLRKLVFLDAILAQNGQSVLSAINAPSVTKVVNESAAKDGGLSIPAWPVSVYGVKDSANARWVRPRLTGQPYRTFTQPLTLHHPVGNQVPLIFIACTAEINPAFAHFAQSVKNNRQWQYHELVTGHDAMITMPKETAALLASFAK</sequence>
<feature type="chain" id="PRO_5013160008" evidence="1">
    <location>
        <begin position="26"/>
        <end position="268"/>
    </location>
</feature>
<dbReference type="PANTHER" id="PTHR37017:SF11">
    <property type="entry name" value="ESTERASE_LIPASE_THIOESTERASE DOMAIN-CONTAINING PROTEIN"/>
    <property type="match status" value="1"/>
</dbReference>
<dbReference type="AlphaFoldDB" id="A0A1T4TLA6"/>
<evidence type="ECO:0000313" key="3">
    <source>
        <dbReference type="EMBL" id="SKA41157.1"/>
    </source>
</evidence>
<dbReference type="GO" id="GO:0016787">
    <property type="term" value="F:hydrolase activity"/>
    <property type="evidence" value="ECO:0007669"/>
    <property type="project" value="UniProtKB-KW"/>
</dbReference>
<dbReference type="OrthoDB" id="9112061at2"/>
<dbReference type="InterPro" id="IPR029058">
    <property type="entry name" value="AB_hydrolase_fold"/>
</dbReference>
<dbReference type="RefSeq" id="WP_078672151.1">
    <property type="nucleotide sequence ID" value="NZ_FUWZ01000005.1"/>
</dbReference>
<organism evidence="3 4">
    <name type="scientific">Chitinophaga eiseniae</name>
    <dbReference type="NCBI Taxonomy" id="634771"/>
    <lineage>
        <taxon>Bacteria</taxon>
        <taxon>Pseudomonadati</taxon>
        <taxon>Bacteroidota</taxon>
        <taxon>Chitinophagia</taxon>
        <taxon>Chitinophagales</taxon>
        <taxon>Chitinophagaceae</taxon>
        <taxon>Chitinophaga</taxon>
    </lineage>
</organism>
<accession>A0A1T4TLA6</accession>
<dbReference type="STRING" id="634771.SAMN04488128_105348"/>
<dbReference type="InterPro" id="IPR000073">
    <property type="entry name" value="AB_hydrolase_1"/>
</dbReference>
<dbReference type="SUPFAM" id="SSF53474">
    <property type="entry name" value="alpha/beta-Hydrolases"/>
    <property type="match status" value="1"/>
</dbReference>
<keyword evidence="3" id="KW-0378">Hydrolase</keyword>
<dbReference type="EMBL" id="FUWZ01000005">
    <property type="protein sequence ID" value="SKA41157.1"/>
    <property type="molecule type" value="Genomic_DNA"/>
</dbReference>
<name>A0A1T4TLA6_9BACT</name>
<dbReference type="Pfam" id="PF12697">
    <property type="entry name" value="Abhydrolase_6"/>
    <property type="match status" value="1"/>
</dbReference>
<evidence type="ECO:0000256" key="1">
    <source>
        <dbReference type="SAM" id="SignalP"/>
    </source>
</evidence>
<dbReference type="Gene3D" id="3.40.50.1820">
    <property type="entry name" value="alpha/beta hydrolase"/>
    <property type="match status" value="1"/>
</dbReference>
<protein>
    <submittedName>
        <fullName evidence="3">Alpha/beta hydrolase family protein</fullName>
    </submittedName>
</protein>
<dbReference type="PANTHER" id="PTHR37017">
    <property type="entry name" value="AB HYDROLASE-1 DOMAIN-CONTAINING PROTEIN-RELATED"/>
    <property type="match status" value="1"/>
</dbReference>
<dbReference type="Proteomes" id="UP000190367">
    <property type="component" value="Unassembled WGS sequence"/>
</dbReference>
<feature type="domain" description="AB hydrolase-1" evidence="2">
    <location>
        <begin position="36"/>
        <end position="261"/>
    </location>
</feature>
<evidence type="ECO:0000259" key="2">
    <source>
        <dbReference type="Pfam" id="PF12697"/>
    </source>
</evidence>
<proteinExistence type="predicted"/>
<dbReference type="InterPro" id="IPR052897">
    <property type="entry name" value="Sec-Metab_Biosynth_Hydrolase"/>
</dbReference>
<reference evidence="4" key="1">
    <citation type="submission" date="2017-02" db="EMBL/GenBank/DDBJ databases">
        <authorList>
            <person name="Varghese N."/>
            <person name="Submissions S."/>
        </authorList>
    </citation>
    <scope>NUCLEOTIDE SEQUENCE [LARGE SCALE GENOMIC DNA]</scope>
    <source>
        <strain evidence="4">DSM 22224</strain>
    </source>
</reference>